<keyword evidence="4 10" id="KW-1134">Transmembrane beta strand</keyword>
<comment type="caution">
    <text evidence="14">The sequence shown here is derived from an EMBL/GenBank/DDBJ whole genome shotgun (WGS) entry which is preliminary data.</text>
</comment>
<evidence type="ECO:0000256" key="5">
    <source>
        <dbReference type="ARBA" id="ARBA00022692"/>
    </source>
</evidence>
<dbReference type="Gene3D" id="2.40.170.20">
    <property type="entry name" value="TonB-dependent receptor, beta-barrel domain"/>
    <property type="match status" value="1"/>
</dbReference>
<dbReference type="Gene3D" id="2.170.130.10">
    <property type="entry name" value="TonB-dependent receptor, plug domain"/>
    <property type="match status" value="1"/>
</dbReference>
<keyword evidence="7 10" id="KW-0472">Membrane</keyword>
<keyword evidence="3 10" id="KW-0813">Transport</keyword>
<dbReference type="InterPro" id="IPR036942">
    <property type="entry name" value="Beta-barrel_TonB_sf"/>
</dbReference>
<dbReference type="RefSeq" id="WP_275709332.1">
    <property type="nucleotide sequence ID" value="NZ_JAKLTN010000001.1"/>
</dbReference>
<evidence type="ECO:0000256" key="10">
    <source>
        <dbReference type="PROSITE-ProRule" id="PRU01360"/>
    </source>
</evidence>
<dbReference type="InterPro" id="IPR037066">
    <property type="entry name" value="Plug_dom_sf"/>
</dbReference>
<dbReference type="InterPro" id="IPR012910">
    <property type="entry name" value="Plug_dom"/>
</dbReference>
<accession>A0ABS9K171</accession>
<dbReference type="PANTHER" id="PTHR30069">
    <property type="entry name" value="TONB-DEPENDENT OUTER MEMBRANE RECEPTOR"/>
    <property type="match status" value="1"/>
</dbReference>
<dbReference type="Pfam" id="PF07715">
    <property type="entry name" value="Plug"/>
    <property type="match status" value="1"/>
</dbReference>
<organism evidence="14 15">
    <name type="scientific">Dechloromonas hankyongensis</name>
    <dbReference type="NCBI Taxonomy" id="2908002"/>
    <lineage>
        <taxon>Bacteria</taxon>
        <taxon>Pseudomonadati</taxon>
        <taxon>Pseudomonadota</taxon>
        <taxon>Betaproteobacteria</taxon>
        <taxon>Rhodocyclales</taxon>
        <taxon>Azonexaceae</taxon>
        <taxon>Dechloromonas</taxon>
    </lineage>
</organism>
<dbReference type="PANTHER" id="PTHR30069:SF39">
    <property type="entry name" value="BLL6183 PROTEIN"/>
    <property type="match status" value="1"/>
</dbReference>
<evidence type="ECO:0000313" key="15">
    <source>
        <dbReference type="Proteomes" id="UP001165384"/>
    </source>
</evidence>
<protein>
    <submittedName>
        <fullName evidence="14">TonB-dependent receptor</fullName>
    </submittedName>
</protein>
<evidence type="ECO:0000259" key="12">
    <source>
        <dbReference type="Pfam" id="PF00593"/>
    </source>
</evidence>
<comment type="subcellular location">
    <subcellularLocation>
        <location evidence="1 10">Cell outer membrane</location>
        <topology evidence="1 10">Multi-pass membrane protein</topology>
    </subcellularLocation>
</comment>
<evidence type="ECO:0000256" key="3">
    <source>
        <dbReference type="ARBA" id="ARBA00022448"/>
    </source>
</evidence>
<keyword evidence="6 11" id="KW-0798">TonB box</keyword>
<dbReference type="InterPro" id="IPR000531">
    <property type="entry name" value="Beta-barrel_TonB"/>
</dbReference>
<keyword evidence="8 14" id="KW-0675">Receptor</keyword>
<gene>
    <name evidence="14" type="ORF">LZ012_07885</name>
</gene>
<evidence type="ECO:0000256" key="8">
    <source>
        <dbReference type="ARBA" id="ARBA00023170"/>
    </source>
</evidence>
<dbReference type="InterPro" id="IPR039426">
    <property type="entry name" value="TonB-dep_rcpt-like"/>
</dbReference>
<evidence type="ECO:0000256" key="11">
    <source>
        <dbReference type="RuleBase" id="RU003357"/>
    </source>
</evidence>
<dbReference type="SUPFAM" id="SSF56935">
    <property type="entry name" value="Porins"/>
    <property type="match status" value="1"/>
</dbReference>
<dbReference type="PROSITE" id="PS52016">
    <property type="entry name" value="TONB_DEPENDENT_REC_3"/>
    <property type="match status" value="1"/>
</dbReference>
<evidence type="ECO:0000256" key="6">
    <source>
        <dbReference type="ARBA" id="ARBA00023077"/>
    </source>
</evidence>
<dbReference type="Pfam" id="PF00593">
    <property type="entry name" value="TonB_dep_Rec_b-barrel"/>
    <property type="match status" value="1"/>
</dbReference>
<keyword evidence="9 10" id="KW-0998">Cell outer membrane</keyword>
<feature type="domain" description="TonB-dependent receptor plug" evidence="13">
    <location>
        <begin position="60"/>
        <end position="173"/>
    </location>
</feature>
<evidence type="ECO:0000259" key="13">
    <source>
        <dbReference type="Pfam" id="PF07715"/>
    </source>
</evidence>
<reference evidence="14" key="1">
    <citation type="submission" date="2022-01" db="EMBL/GenBank/DDBJ databases">
        <authorList>
            <person name="Jo J.-H."/>
            <person name="Im W.-T."/>
        </authorList>
    </citation>
    <scope>NUCLEOTIDE SEQUENCE</scope>
    <source>
        <strain evidence="14">XY25</strain>
    </source>
</reference>
<evidence type="ECO:0000256" key="1">
    <source>
        <dbReference type="ARBA" id="ARBA00004571"/>
    </source>
</evidence>
<dbReference type="Proteomes" id="UP001165384">
    <property type="component" value="Unassembled WGS sequence"/>
</dbReference>
<evidence type="ECO:0000313" key="14">
    <source>
        <dbReference type="EMBL" id="MCG2576913.1"/>
    </source>
</evidence>
<comment type="similarity">
    <text evidence="2 10 11">Belongs to the TonB-dependent receptor family.</text>
</comment>
<evidence type="ECO:0000256" key="9">
    <source>
        <dbReference type="ARBA" id="ARBA00023237"/>
    </source>
</evidence>
<proteinExistence type="inferred from homology"/>
<sequence length="845" mass="90615">MAKQTFPGAVRKEPNLRQAAIAVIVGALFQAPHAGAEQAVALPTVEVIGTTPLPGSSLAKEQIPSNVQSLGTAAIQDPTSANLPDLMNRRLGGVFVNEMQGNPYQPDVNYRGFTASPLLGTPQGLSVYMDGVRLNQPFGDVVSWDLIPRSAIASTTLMPGSNPLFGLNTLGGALAIQTKDGYSNPGSAVQALYGSHNRQALEVEHGGHNDQGLHWFVTGNAFKEDGWRDDSPSRVGQLFGKLGWMDAKTDISLTAALAETKLTGNGLQEGRLLGRDYGSVYTKPDETRNRSLFLNVAAKHSVNDNVLVSGNTYYRKIRTSTLNGDINEDSLDQNTYLRNAGPNGNPNRTWLTNNGYAGQFPLFAENAANTPFPKWACIAQAGLNDEPAEKCNGLINRTETTQENYGWSGQFTVFGKLAGLKNQFTGGAGYDASRMHFKQTTQLGYLNPDRSITGINAFGDGVTGGNVDGEPYDNRVDLKGTSHTWSLYATDTLSVRDLLHVTLSGRYNMTVVHNRDAITPGGGSGSLDGDHRFSRFNPAVGVALTPSPALNVYAGYNEGSRTPTAIELGCADPANPCKLPNAMAGDPPLKQVVTKTWEAGLRGAIGNASYWNVGVFRAENHDDILFVADNAAGFGYFKNFGKTRRQGIELGVDTQIGDFTLATSYTYLDATFQSNETINAEANSSADANGNIAIRPGSRMPLIPHHIFKLHADWRISQAWSVGMGMLGTSGSLARGNENGQHQADGSHYIGSGKTAGYAIFDLSGKYRATQRLSFFAQVNNLFDRKYATAAQLGPTGFDANGNFVARPFNPNLVGGGDNSTLSSTFYAPGAPRTFWAGVRYEFGK</sequence>
<evidence type="ECO:0000256" key="7">
    <source>
        <dbReference type="ARBA" id="ARBA00023136"/>
    </source>
</evidence>
<evidence type="ECO:0000256" key="4">
    <source>
        <dbReference type="ARBA" id="ARBA00022452"/>
    </source>
</evidence>
<feature type="domain" description="TonB-dependent receptor-like beta-barrel" evidence="12">
    <location>
        <begin position="305"/>
        <end position="782"/>
    </location>
</feature>
<name>A0ABS9K171_9RHOO</name>
<keyword evidence="5 10" id="KW-0812">Transmembrane</keyword>
<dbReference type="EMBL" id="JAKLTN010000001">
    <property type="protein sequence ID" value="MCG2576913.1"/>
    <property type="molecule type" value="Genomic_DNA"/>
</dbReference>
<evidence type="ECO:0000256" key="2">
    <source>
        <dbReference type="ARBA" id="ARBA00009810"/>
    </source>
</evidence>
<keyword evidence="15" id="KW-1185">Reference proteome</keyword>